<keyword evidence="15" id="KW-1185">Reference proteome</keyword>
<feature type="region of interest" description="Disordered" evidence="12">
    <location>
        <begin position="234"/>
        <end position="256"/>
    </location>
</feature>
<keyword evidence="7" id="KW-0106">Calcium</keyword>
<name>A0A7R8CVB0_LEPSM</name>
<dbReference type="InterPro" id="IPR008979">
    <property type="entry name" value="Galactose-bd-like_sf"/>
</dbReference>
<dbReference type="InterPro" id="IPR034182">
    <property type="entry name" value="Kexin/furin"/>
</dbReference>
<keyword evidence="4" id="KW-0732">Signal</keyword>
<dbReference type="InterPro" id="IPR022398">
    <property type="entry name" value="Peptidase_S8_His-AS"/>
</dbReference>
<dbReference type="GO" id="GO:0004252">
    <property type="term" value="F:serine-type endopeptidase activity"/>
    <property type="evidence" value="ECO:0007669"/>
    <property type="project" value="UniProtKB-UniRule"/>
</dbReference>
<dbReference type="GO" id="GO:0012505">
    <property type="term" value="C:endomembrane system"/>
    <property type="evidence" value="ECO:0007669"/>
    <property type="project" value="UniProtKB-ARBA"/>
</dbReference>
<dbReference type="PROSITE" id="PS00137">
    <property type="entry name" value="SUBTILASE_HIS"/>
    <property type="match status" value="1"/>
</dbReference>
<gene>
    <name evidence="14" type="ORF">LSAA_10302</name>
</gene>
<feature type="transmembrane region" description="Helical" evidence="13">
    <location>
        <begin position="350"/>
        <end position="376"/>
    </location>
</feature>
<keyword evidence="5 11" id="KW-0378">Hydrolase</keyword>
<dbReference type="PROSITE" id="PS00136">
    <property type="entry name" value="SUBTILASE_ASP"/>
    <property type="match status" value="1"/>
</dbReference>
<evidence type="ECO:0000256" key="2">
    <source>
        <dbReference type="ARBA" id="ARBA00022670"/>
    </source>
</evidence>
<dbReference type="InterPro" id="IPR023827">
    <property type="entry name" value="Peptidase_S8_Asp-AS"/>
</dbReference>
<evidence type="ECO:0000256" key="5">
    <source>
        <dbReference type="ARBA" id="ARBA00022801"/>
    </source>
</evidence>
<dbReference type="Gene3D" id="3.40.50.200">
    <property type="entry name" value="Peptidase S8/S53 domain"/>
    <property type="match status" value="1"/>
</dbReference>
<dbReference type="GO" id="GO:0016486">
    <property type="term" value="P:peptide hormone processing"/>
    <property type="evidence" value="ECO:0007669"/>
    <property type="project" value="TreeGrafter"/>
</dbReference>
<dbReference type="OrthoDB" id="300641at2759"/>
<evidence type="ECO:0000256" key="3">
    <source>
        <dbReference type="ARBA" id="ARBA00022685"/>
    </source>
</evidence>
<dbReference type="InterPro" id="IPR023828">
    <property type="entry name" value="Peptidase_S8_Ser-AS"/>
</dbReference>
<evidence type="ECO:0000256" key="1">
    <source>
        <dbReference type="ARBA" id="ARBA00005325"/>
    </source>
</evidence>
<dbReference type="Proteomes" id="UP000675881">
    <property type="component" value="Chromosome 5"/>
</dbReference>
<dbReference type="Pfam" id="PF16470">
    <property type="entry name" value="S8_pro-domain"/>
    <property type="match status" value="1"/>
</dbReference>
<dbReference type="InterPro" id="IPR002884">
    <property type="entry name" value="P_dom"/>
</dbReference>
<protein>
    <submittedName>
        <fullName evidence="14">PCSK1</fullName>
        <ecNumber evidence="14">3.4.21.93</ecNumber>
    </submittedName>
</protein>
<evidence type="ECO:0000256" key="12">
    <source>
        <dbReference type="SAM" id="MobiDB-lite"/>
    </source>
</evidence>
<dbReference type="GO" id="GO:0005615">
    <property type="term" value="C:extracellular space"/>
    <property type="evidence" value="ECO:0007669"/>
    <property type="project" value="TreeGrafter"/>
</dbReference>
<keyword evidence="13" id="KW-0812">Transmembrane</keyword>
<dbReference type="InterPro" id="IPR032815">
    <property type="entry name" value="S8_pro-domain"/>
</dbReference>
<dbReference type="SUPFAM" id="SSF54897">
    <property type="entry name" value="Protease propeptides/inhibitors"/>
    <property type="match status" value="1"/>
</dbReference>
<dbReference type="GO" id="GO:0043005">
    <property type="term" value="C:neuron projection"/>
    <property type="evidence" value="ECO:0007669"/>
    <property type="project" value="TreeGrafter"/>
</dbReference>
<dbReference type="PANTHER" id="PTHR42884">
    <property type="entry name" value="PROPROTEIN CONVERTASE SUBTILISIN/KEXIN-RELATED"/>
    <property type="match status" value="1"/>
</dbReference>
<feature type="active site" description="Charge relay system" evidence="10 11">
    <location>
        <position position="209"/>
    </location>
</feature>
<dbReference type="InterPro" id="IPR000209">
    <property type="entry name" value="Peptidase_S8/S53_dom"/>
</dbReference>
<keyword evidence="13" id="KW-0472">Membrane</keyword>
<dbReference type="Gene3D" id="2.60.120.260">
    <property type="entry name" value="Galactose-binding domain-like"/>
    <property type="match status" value="1"/>
</dbReference>
<evidence type="ECO:0000256" key="7">
    <source>
        <dbReference type="ARBA" id="ARBA00022837"/>
    </source>
</evidence>
<dbReference type="Gene3D" id="3.30.70.850">
    <property type="entry name" value="Peptidase S8, pro-domain"/>
    <property type="match status" value="1"/>
</dbReference>
<reference evidence="14" key="1">
    <citation type="submission" date="2021-02" db="EMBL/GenBank/DDBJ databases">
        <authorList>
            <person name="Bekaert M."/>
        </authorList>
    </citation>
    <scope>NUCLEOTIDE SEQUENCE</scope>
    <source>
        <strain evidence="14">IoA-00</strain>
    </source>
</reference>
<evidence type="ECO:0000256" key="10">
    <source>
        <dbReference type="PIRSR" id="PIRSR615500-1"/>
    </source>
</evidence>
<dbReference type="EMBL" id="HG994584">
    <property type="protein sequence ID" value="CAF2943484.1"/>
    <property type="molecule type" value="Genomic_DNA"/>
</dbReference>
<accession>A0A7R8CVB0</accession>
<proteinExistence type="inferred from homology"/>
<dbReference type="PROSITE" id="PS51892">
    <property type="entry name" value="SUBTILASE"/>
    <property type="match status" value="1"/>
</dbReference>
<evidence type="ECO:0000256" key="4">
    <source>
        <dbReference type="ARBA" id="ARBA00022729"/>
    </source>
</evidence>
<dbReference type="Pfam" id="PF00082">
    <property type="entry name" value="Peptidase_S8"/>
    <property type="match status" value="2"/>
</dbReference>
<evidence type="ECO:0000256" key="8">
    <source>
        <dbReference type="ARBA" id="ARBA00023145"/>
    </source>
</evidence>
<keyword evidence="2 11" id="KW-0645">Protease</keyword>
<keyword evidence="6 11" id="KW-0720">Serine protease</keyword>
<dbReference type="SUPFAM" id="SSF49785">
    <property type="entry name" value="Galactose-binding domain-like"/>
    <property type="match status" value="1"/>
</dbReference>
<feature type="compositionally biased region" description="Polar residues" evidence="12">
    <location>
        <begin position="245"/>
        <end position="256"/>
    </location>
</feature>
<dbReference type="InterPro" id="IPR015500">
    <property type="entry name" value="Peptidase_S8_subtilisin-rel"/>
</dbReference>
<evidence type="ECO:0000256" key="6">
    <source>
        <dbReference type="ARBA" id="ARBA00022825"/>
    </source>
</evidence>
<dbReference type="PROSITE" id="PS00138">
    <property type="entry name" value="SUBTILASE_SER"/>
    <property type="match status" value="1"/>
</dbReference>
<dbReference type="InterPro" id="IPR036852">
    <property type="entry name" value="Peptidase_S8/S53_dom_sf"/>
</dbReference>
<dbReference type="GO" id="GO:0005737">
    <property type="term" value="C:cytoplasm"/>
    <property type="evidence" value="ECO:0007669"/>
    <property type="project" value="UniProtKB-ARBA"/>
</dbReference>
<dbReference type="AlphaFoldDB" id="A0A7R8CVB0"/>
<organism evidence="14 15">
    <name type="scientific">Lepeophtheirus salmonis</name>
    <name type="common">Salmon louse</name>
    <name type="synonym">Caligus salmonis</name>
    <dbReference type="NCBI Taxonomy" id="72036"/>
    <lineage>
        <taxon>Eukaryota</taxon>
        <taxon>Metazoa</taxon>
        <taxon>Ecdysozoa</taxon>
        <taxon>Arthropoda</taxon>
        <taxon>Crustacea</taxon>
        <taxon>Multicrustacea</taxon>
        <taxon>Hexanauplia</taxon>
        <taxon>Copepoda</taxon>
        <taxon>Siphonostomatoida</taxon>
        <taxon>Caligidae</taxon>
        <taxon>Lepeophtheirus</taxon>
    </lineage>
</organism>
<dbReference type="InterPro" id="IPR038466">
    <property type="entry name" value="S8_pro-domain_sf"/>
</dbReference>
<dbReference type="CDD" id="cd04059">
    <property type="entry name" value="Peptidases_S8_Protein_convertases_Kexins_Furin-like"/>
    <property type="match status" value="1"/>
</dbReference>
<dbReference type="FunFam" id="2.60.120.260:FF:000006">
    <property type="entry name" value="Proprotein convertase subtilisin/kexin type 5"/>
    <property type="match status" value="1"/>
</dbReference>
<sequence length="645" mass="71855">MIRRPSHFESNSNSEILVRCCESTISLDKIESALLHDGIDDNHGFSNEWIVQINGYPSDADTLAFNQGYENIGPIEGFDGYYLMRKTNHPILVRNRSLDLSRRLEAHVQVTYAAQLFHKKRVKRGFMQSSVKKRGINMDILRIWDEERRSKLEDLPLQATFIFNDELWDHQWYMQDTRSRSSLPAIHLNVLPVYEMGITGNEVRVVVLDDGLEWRHSDLIDNYDPSISYDFNNGTLGDNDPTPHYPSNSYASPNSHGTRCSGEISMVANNDKCGVGVAYNSKIGGIRMLDGTVNDRIEGLALKYALDKVDIYTASWGPTDDGKTVEGPGILAQTALKQGVEKGRRGKGSIYVWAAGNGGVFIPIIAIVMDILRVFIQYPLGVHLKEGISLAYTDQKIATTDTNDTCTVSHTGTSAAAPLAAGVIALTLEANPNLTWRDVQHLIVYSSSTNGILKNKGWELNAAGYAFNSRFGFGVMDAATMTKNAMKWKKCVSPGLSKTYLGQPGNRDLAPGFPVEILFNIGYERPQRVRSGDDQIKYLEHIQVVTTIKYAVRGSLEIVLRSPQGTTSQLLTRRENDKSDAGFKDWSFMSVHFWGENPEGIWELMVVDRGSEIGSGQIMDAKLILHGVAIQPSYMKIPKKYSSKV</sequence>
<keyword evidence="13" id="KW-1133">Transmembrane helix</keyword>
<keyword evidence="9" id="KW-0325">Glycoprotein</keyword>
<dbReference type="PRINTS" id="PR00723">
    <property type="entry name" value="SUBTILISIN"/>
</dbReference>
<feature type="active site" description="Charge relay system" evidence="10 11">
    <location>
        <position position="414"/>
    </location>
</feature>
<keyword evidence="8" id="KW-0865">Zymogen</keyword>
<dbReference type="GO" id="GO:0016020">
    <property type="term" value="C:membrane"/>
    <property type="evidence" value="ECO:0007669"/>
    <property type="project" value="TreeGrafter"/>
</dbReference>
<evidence type="ECO:0000256" key="11">
    <source>
        <dbReference type="PROSITE-ProRule" id="PRU01240"/>
    </source>
</evidence>
<keyword evidence="3" id="KW-0165">Cleavage on pair of basic residues</keyword>
<evidence type="ECO:0000313" key="14">
    <source>
        <dbReference type="EMBL" id="CAF2943484.1"/>
    </source>
</evidence>
<dbReference type="PROSITE" id="PS51829">
    <property type="entry name" value="P_HOMO_B"/>
    <property type="match status" value="1"/>
</dbReference>
<feature type="active site" description="Charge relay system" evidence="10 11">
    <location>
        <position position="256"/>
    </location>
</feature>
<evidence type="ECO:0000256" key="13">
    <source>
        <dbReference type="SAM" id="Phobius"/>
    </source>
</evidence>
<dbReference type="SUPFAM" id="SSF52743">
    <property type="entry name" value="Subtilisin-like"/>
    <property type="match status" value="1"/>
</dbReference>
<evidence type="ECO:0000313" key="15">
    <source>
        <dbReference type="Proteomes" id="UP000675881"/>
    </source>
</evidence>
<comment type="similarity">
    <text evidence="1">Belongs to the peptidase S8 family. Furin subfamily.</text>
</comment>
<dbReference type="EC" id="3.4.21.93" evidence="14"/>
<dbReference type="Pfam" id="PF01483">
    <property type="entry name" value="P_proprotein"/>
    <property type="match status" value="1"/>
</dbReference>
<dbReference type="PANTHER" id="PTHR42884:SF14">
    <property type="entry name" value="NEUROENDOCRINE CONVERTASE 1"/>
    <property type="match status" value="1"/>
</dbReference>
<evidence type="ECO:0000256" key="9">
    <source>
        <dbReference type="ARBA" id="ARBA00023180"/>
    </source>
</evidence>